<feature type="transmembrane region" description="Helical" evidence="1">
    <location>
        <begin position="6"/>
        <end position="22"/>
    </location>
</feature>
<sequence>MWKKVLVGLGVGTGAFVVYNYFRKLNNDSAKLESVVSVGLEKLSLAETIITLDVKVKNPTTSTFNIKYPHIRLMYKDFLIGSSQVINQDITLPAFGEAMFNKITFKVSVLKTLTTGYKMVTALLNGEPIALTVQTISTILLAGKQLPYEKTEEIILKQ</sequence>
<keyword evidence="1" id="KW-0812">Transmembrane</keyword>
<organism evidence="2 3">
    <name type="scientific">Microcystis aeruginosa Ma_QC_Ca_00000000_S207</name>
    <dbReference type="NCBI Taxonomy" id="2486251"/>
    <lineage>
        <taxon>Bacteria</taxon>
        <taxon>Bacillati</taxon>
        <taxon>Cyanobacteriota</taxon>
        <taxon>Cyanophyceae</taxon>
        <taxon>Oscillatoriophycideae</taxon>
        <taxon>Chroococcales</taxon>
        <taxon>Microcystaceae</taxon>
        <taxon>Microcystis</taxon>
    </lineage>
</organism>
<gene>
    <name evidence="2" type="ORF">EWV91_07065</name>
</gene>
<dbReference type="AlphaFoldDB" id="A0A552FSW3"/>
<dbReference type="Gene3D" id="2.60.40.1820">
    <property type="match status" value="1"/>
</dbReference>
<accession>A0A552FSW3</accession>
<evidence type="ECO:0000313" key="2">
    <source>
        <dbReference type="EMBL" id="TRU49824.1"/>
    </source>
</evidence>
<evidence type="ECO:0008006" key="4">
    <source>
        <dbReference type="Google" id="ProtNLM"/>
    </source>
</evidence>
<reference evidence="2 3" key="1">
    <citation type="submission" date="2019-01" db="EMBL/GenBank/DDBJ databases">
        <title>Coherence of Microcystis species and biogeography revealed through population genomics.</title>
        <authorList>
            <person name="Perez-Carrascal O.M."/>
            <person name="Terrat Y."/>
            <person name="Giani A."/>
            <person name="Fortin N."/>
            <person name="Tromas N."/>
            <person name="Shapiro B.J."/>
        </authorList>
    </citation>
    <scope>NUCLEOTIDE SEQUENCE [LARGE SCALE GENOMIC DNA]</scope>
    <source>
        <strain evidence="2">Ma_QC_Ca_00000000_S207</strain>
    </source>
</reference>
<keyword evidence="1" id="KW-1133">Transmembrane helix</keyword>
<evidence type="ECO:0000313" key="3">
    <source>
        <dbReference type="Proteomes" id="UP000320293"/>
    </source>
</evidence>
<dbReference type="Proteomes" id="UP000320293">
    <property type="component" value="Unassembled WGS sequence"/>
</dbReference>
<dbReference type="EMBL" id="SFBF01000129">
    <property type="protein sequence ID" value="TRU49824.1"/>
    <property type="molecule type" value="Genomic_DNA"/>
</dbReference>
<protein>
    <recommendedName>
        <fullName evidence="4">Water stress and hypersensitive response domain-containing protein</fullName>
    </recommendedName>
</protein>
<keyword evidence="1" id="KW-0472">Membrane</keyword>
<comment type="caution">
    <text evidence="2">The sequence shown here is derived from an EMBL/GenBank/DDBJ whole genome shotgun (WGS) entry which is preliminary data.</text>
</comment>
<proteinExistence type="predicted"/>
<dbReference type="SUPFAM" id="SSF117070">
    <property type="entry name" value="LEA14-like"/>
    <property type="match status" value="1"/>
</dbReference>
<name>A0A552FSW3_MICAE</name>
<evidence type="ECO:0000256" key="1">
    <source>
        <dbReference type="SAM" id="Phobius"/>
    </source>
</evidence>